<accession>A0ABQ9EXG3</accession>
<dbReference type="EMBL" id="JARBDR010000640">
    <property type="protein sequence ID" value="KAJ8309864.1"/>
    <property type="molecule type" value="Genomic_DNA"/>
</dbReference>
<keyword evidence="2" id="KW-1185">Reference proteome</keyword>
<dbReference type="Proteomes" id="UP001217089">
    <property type="component" value="Unassembled WGS sequence"/>
</dbReference>
<proteinExistence type="predicted"/>
<comment type="caution">
    <text evidence="1">The sequence shown here is derived from an EMBL/GenBank/DDBJ whole genome shotgun (WGS) entry which is preliminary data.</text>
</comment>
<organism evidence="1 2">
    <name type="scientific">Tegillarca granosa</name>
    <name type="common">Malaysian cockle</name>
    <name type="synonym">Anadara granosa</name>
    <dbReference type="NCBI Taxonomy" id="220873"/>
    <lineage>
        <taxon>Eukaryota</taxon>
        <taxon>Metazoa</taxon>
        <taxon>Spiralia</taxon>
        <taxon>Lophotrochozoa</taxon>
        <taxon>Mollusca</taxon>
        <taxon>Bivalvia</taxon>
        <taxon>Autobranchia</taxon>
        <taxon>Pteriomorphia</taxon>
        <taxon>Arcoida</taxon>
        <taxon>Arcoidea</taxon>
        <taxon>Arcidae</taxon>
        <taxon>Tegillarca</taxon>
    </lineage>
</organism>
<name>A0ABQ9EXG3_TEGGR</name>
<protein>
    <submittedName>
        <fullName evidence="1">Uncharacterized protein</fullName>
    </submittedName>
</protein>
<reference evidence="1 2" key="1">
    <citation type="submission" date="2022-12" db="EMBL/GenBank/DDBJ databases">
        <title>Chromosome-level genome of Tegillarca granosa.</title>
        <authorList>
            <person name="Kim J."/>
        </authorList>
    </citation>
    <scope>NUCLEOTIDE SEQUENCE [LARGE SCALE GENOMIC DNA]</scope>
    <source>
        <strain evidence="1">Teg-2019</strain>
        <tissue evidence="1">Adductor muscle</tissue>
    </source>
</reference>
<evidence type="ECO:0000313" key="1">
    <source>
        <dbReference type="EMBL" id="KAJ8309864.1"/>
    </source>
</evidence>
<evidence type="ECO:0000313" key="2">
    <source>
        <dbReference type="Proteomes" id="UP001217089"/>
    </source>
</evidence>
<gene>
    <name evidence="1" type="ORF">KUTeg_011729</name>
</gene>
<sequence>MRWHPMIVRWCLFMRQKSTKAYDAMRESGFINLPSSRTLYDYSHYTKSTLGIQPDVIKIFGPQITFLDRPNDKTTYTIHHDYQMTFFALLLTVEQVAHLLNPKGTIAQN</sequence>